<comment type="caution">
    <text evidence="1">The sequence shown here is derived from an EMBL/GenBank/DDBJ whole genome shotgun (WGS) entry which is preliminary data.</text>
</comment>
<dbReference type="InterPro" id="IPR054271">
    <property type="entry name" value="DUF7002"/>
</dbReference>
<dbReference type="Pfam" id="PF22531">
    <property type="entry name" value="DUF7002"/>
    <property type="match status" value="1"/>
</dbReference>
<gene>
    <name evidence="1" type="ORF">IBL26_12575</name>
</gene>
<dbReference type="EMBL" id="JACTVA010000020">
    <property type="protein sequence ID" value="MBC9207671.1"/>
    <property type="molecule type" value="Genomic_DNA"/>
</dbReference>
<organism evidence="1 2">
    <name type="scientific">Teichococcus aerophilus</name>
    <dbReference type="NCBI Taxonomy" id="1224513"/>
    <lineage>
        <taxon>Bacteria</taxon>
        <taxon>Pseudomonadati</taxon>
        <taxon>Pseudomonadota</taxon>
        <taxon>Alphaproteobacteria</taxon>
        <taxon>Acetobacterales</taxon>
        <taxon>Roseomonadaceae</taxon>
        <taxon>Roseomonas</taxon>
    </lineage>
</organism>
<proteinExistence type="predicted"/>
<evidence type="ECO:0000313" key="2">
    <source>
        <dbReference type="Proteomes" id="UP000626026"/>
    </source>
</evidence>
<dbReference type="Proteomes" id="UP000626026">
    <property type="component" value="Unassembled WGS sequence"/>
</dbReference>
<dbReference type="RefSeq" id="WP_187784840.1">
    <property type="nucleotide sequence ID" value="NZ_JACTVA010000020.1"/>
</dbReference>
<accession>A0ABR7RMZ9</accession>
<name>A0ABR7RMZ9_9PROT</name>
<evidence type="ECO:0000313" key="1">
    <source>
        <dbReference type="EMBL" id="MBC9207671.1"/>
    </source>
</evidence>
<sequence>MDLSQFTIRHPRLFHLLPAASWDSFQKHGLLSARALCDLYAVPAAERVALLEEDRGKGNFAVLAAPGLPAITLRDQLLPDHVLRRCLTGSYEGQPRAWRALLNGYTFLWADPRRVQRLHAASLAQPQVLLEFDTARLLASWANAAMTTPLNSGAPFGGNPAARGEGTFQPLAAYPRPDGKPVVEVVVPYAIPDAPVALVASRPIEPAQGS</sequence>
<protein>
    <submittedName>
        <fullName evidence="1">Uncharacterized protein</fullName>
    </submittedName>
</protein>
<keyword evidence="2" id="KW-1185">Reference proteome</keyword>
<reference evidence="1 2" key="1">
    <citation type="journal article" date="2013" name="Int. J. Syst. Evol. Microbiol.">
        <title>Roseomonas aerophila sp. nov., isolated from air.</title>
        <authorList>
            <person name="Kim S.J."/>
            <person name="Weon H.Y."/>
            <person name="Ahn J.H."/>
            <person name="Hong S.B."/>
            <person name="Seok S.J."/>
            <person name="Whang K.S."/>
            <person name="Kwon S.W."/>
        </authorList>
    </citation>
    <scope>NUCLEOTIDE SEQUENCE [LARGE SCALE GENOMIC DNA]</scope>
    <source>
        <strain evidence="1 2">NBRC 108923</strain>
    </source>
</reference>